<sequence length="214" mass="23143">MEATGITTTTTRTGDREEKLHGYRRQILRAAEREFGKAGFTATPMNAIAATAGLSLATVYKSFSGKAEIWDALHRTRMDALLEAVREADAGEPGLERLLTGLRRVFLFLAAHPAYLEMNLRAGGGWASSVEGAHGIQRTVWSSGLEVIAAGMQAAADRGELAGLDPRIAAGMAISALQVWLSEWVASERAEDPEVLVDDMTRRLRLLLTSCSDD</sequence>
<comment type="caution">
    <text evidence="6">The sequence shown here is derived from an EMBL/GenBank/DDBJ whole genome shotgun (WGS) entry which is preliminary data.</text>
</comment>
<dbReference type="SUPFAM" id="SSF48498">
    <property type="entry name" value="Tetracyclin repressor-like, C-terminal domain"/>
    <property type="match status" value="1"/>
</dbReference>
<dbReference type="PROSITE" id="PS50977">
    <property type="entry name" value="HTH_TETR_2"/>
    <property type="match status" value="1"/>
</dbReference>
<dbReference type="InterPro" id="IPR036271">
    <property type="entry name" value="Tet_transcr_reg_TetR-rel_C_sf"/>
</dbReference>
<dbReference type="Gene3D" id="1.10.357.10">
    <property type="entry name" value="Tetracycline Repressor, domain 2"/>
    <property type="match status" value="1"/>
</dbReference>
<evidence type="ECO:0000313" key="6">
    <source>
        <dbReference type="EMBL" id="GAA1698793.1"/>
    </source>
</evidence>
<dbReference type="InterPro" id="IPR001647">
    <property type="entry name" value="HTH_TetR"/>
</dbReference>
<dbReference type="PANTHER" id="PTHR30055:SF234">
    <property type="entry name" value="HTH-TYPE TRANSCRIPTIONAL REGULATOR BETI"/>
    <property type="match status" value="1"/>
</dbReference>
<dbReference type="RefSeq" id="WP_182659014.1">
    <property type="nucleotide sequence ID" value="NZ_BAAAQG010000003.1"/>
</dbReference>
<protein>
    <recommendedName>
        <fullName evidence="5">HTH tetR-type domain-containing protein</fullName>
    </recommendedName>
</protein>
<dbReference type="EMBL" id="BAAAQG010000003">
    <property type="protein sequence ID" value="GAA1698793.1"/>
    <property type="molecule type" value="Genomic_DNA"/>
</dbReference>
<proteinExistence type="predicted"/>
<evidence type="ECO:0000313" key="7">
    <source>
        <dbReference type="Proteomes" id="UP001500383"/>
    </source>
</evidence>
<keyword evidence="1" id="KW-0805">Transcription regulation</keyword>
<dbReference type="Proteomes" id="UP001500383">
    <property type="component" value="Unassembled WGS sequence"/>
</dbReference>
<keyword evidence="7" id="KW-1185">Reference proteome</keyword>
<dbReference type="InterPro" id="IPR050109">
    <property type="entry name" value="HTH-type_TetR-like_transc_reg"/>
</dbReference>
<dbReference type="SUPFAM" id="SSF46689">
    <property type="entry name" value="Homeodomain-like"/>
    <property type="match status" value="1"/>
</dbReference>
<dbReference type="Gene3D" id="1.10.10.60">
    <property type="entry name" value="Homeodomain-like"/>
    <property type="match status" value="1"/>
</dbReference>
<gene>
    <name evidence="6" type="ORF">GCM10009831_03690</name>
</gene>
<accession>A0ABN2I518</accession>
<dbReference type="Pfam" id="PF00440">
    <property type="entry name" value="TetR_N"/>
    <property type="match status" value="1"/>
</dbReference>
<organism evidence="6 7">
    <name type="scientific">Dietzia cercidiphylli</name>
    <dbReference type="NCBI Taxonomy" id="498199"/>
    <lineage>
        <taxon>Bacteria</taxon>
        <taxon>Bacillati</taxon>
        <taxon>Actinomycetota</taxon>
        <taxon>Actinomycetes</taxon>
        <taxon>Mycobacteriales</taxon>
        <taxon>Dietziaceae</taxon>
        <taxon>Dietzia</taxon>
    </lineage>
</organism>
<dbReference type="InterPro" id="IPR009057">
    <property type="entry name" value="Homeodomain-like_sf"/>
</dbReference>
<evidence type="ECO:0000256" key="1">
    <source>
        <dbReference type="ARBA" id="ARBA00023015"/>
    </source>
</evidence>
<keyword evidence="2 4" id="KW-0238">DNA-binding</keyword>
<feature type="domain" description="HTH tetR-type" evidence="5">
    <location>
        <begin position="21"/>
        <end position="81"/>
    </location>
</feature>
<dbReference type="PANTHER" id="PTHR30055">
    <property type="entry name" value="HTH-TYPE TRANSCRIPTIONAL REGULATOR RUTR"/>
    <property type="match status" value="1"/>
</dbReference>
<evidence type="ECO:0000256" key="3">
    <source>
        <dbReference type="ARBA" id="ARBA00023163"/>
    </source>
</evidence>
<reference evidence="6 7" key="1">
    <citation type="journal article" date="2019" name="Int. J. Syst. Evol. Microbiol.">
        <title>The Global Catalogue of Microorganisms (GCM) 10K type strain sequencing project: providing services to taxonomists for standard genome sequencing and annotation.</title>
        <authorList>
            <consortium name="The Broad Institute Genomics Platform"/>
            <consortium name="The Broad Institute Genome Sequencing Center for Infectious Disease"/>
            <person name="Wu L."/>
            <person name="Ma J."/>
        </authorList>
    </citation>
    <scope>NUCLEOTIDE SEQUENCE [LARGE SCALE GENOMIC DNA]</scope>
    <source>
        <strain evidence="6 7">JCM 16002</strain>
    </source>
</reference>
<dbReference type="PRINTS" id="PR00455">
    <property type="entry name" value="HTHTETR"/>
</dbReference>
<name>A0ABN2I518_9ACTN</name>
<evidence type="ECO:0000256" key="4">
    <source>
        <dbReference type="PROSITE-ProRule" id="PRU00335"/>
    </source>
</evidence>
<keyword evidence="3" id="KW-0804">Transcription</keyword>
<feature type="DNA-binding region" description="H-T-H motif" evidence="4">
    <location>
        <begin position="44"/>
        <end position="63"/>
    </location>
</feature>
<evidence type="ECO:0000256" key="2">
    <source>
        <dbReference type="ARBA" id="ARBA00023125"/>
    </source>
</evidence>
<evidence type="ECO:0000259" key="5">
    <source>
        <dbReference type="PROSITE" id="PS50977"/>
    </source>
</evidence>